<dbReference type="AlphaFoldDB" id="A0A085MV69"/>
<dbReference type="Proteomes" id="UP000030758">
    <property type="component" value="Unassembled WGS sequence"/>
</dbReference>
<evidence type="ECO:0000313" key="2">
    <source>
        <dbReference type="EMBL" id="KFD61115.1"/>
    </source>
</evidence>
<reference evidence="2" key="1">
    <citation type="journal article" date="2014" name="Nat. Genet.">
        <title>Genome and transcriptome of the porcine whipworm Trichuris suis.</title>
        <authorList>
            <person name="Jex A.R."/>
            <person name="Nejsum P."/>
            <person name="Schwarz E.M."/>
            <person name="Hu L."/>
            <person name="Young N.D."/>
            <person name="Hall R.S."/>
            <person name="Korhonen P.K."/>
            <person name="Liao S."/>
            <person name="Thamsborg S."/>
            <person name="Xia J."/>
            <person name="Xu P."/>
            <person name="Wang S."/>
            <person name="Scheerlinck J.P."/>
            <person name="Hofmann A."/>
            <person name="Sternberg P.W."/>
            <person name="Wang J."/>
            <person name="Gasser R.B."/>
        </authorList>
    </citation>
    <scope>NUCLEOTIDE SEQUENCE [LARGE SCALE GENOMIC DNA]</scope>
    <source>
        <strain evidence="2">DCEP-RM93F</strain>
    </source>
</reference>
<name>A0A085MV69_9BILA</name>
<dbReference type="EMBL" id="KL367635">
    <property type="protein sequence ID" value="KFD61115.1"/>
    <property type="molecule type" value="Genomic_DNA"/>
</dbReference>
<sequence length="127" mass="14017">MPRAGSDCFLQPNDPNYCLDKRVENEGPAGRFHLGKLGGNRFFGSAGQGKNSRSFGAPPFVIVGSGKEKVGRLSDRSPINQRNNELGFPARPAGATNLTDYINDPNEWLSLWRQVPNFCHDVCLIRL</sequence>
<gene>
    <name evidence="2" type="ORF">M514_10734</name>
</gene>
<protein>
    <submittedName>
        <fullName evidence="2">Uncharacterized protein</fullName>
    </submittedName>
</protein>
<accession>A0A085MV69</accession>
<proteinExistence type="predicted"/>
<organism evidence="2">
    <name type="scientific">Trichuris suis</name>
    <name type="common">pig whipworm</name>
    <dbReference type="NCBI Taxonomy" id="68888"/>
    <lineage>
        <taxon>Eukaryota</taxon>
        <taxon>Metazoa</taxon>
        <taxon>Ecdysozoa</taxon>
        <taxon>Nematoda</taxon>
        <taxon>Enoplea</taxon>
        <taxon>Dorylaimia</taxon>
        <taxon>Trichinellida</taxon>
        <taxon>Trichuridae</taxon>
        <taxon>Trichuris</taxon>
    </lineage>
</organism>
<evidence type="ECO:0000256" key="1">
    <source>
        <dbReference type="SAM" id="MobiDB-lite"/>
    </source>
</evidence>
<feature type="region of interest" description="Disordered" evidence="1">
    <location>
        <begin position="72"/>
        <end position="91"/>
    </location>
</feature>